<dbReference type="Proteomes" id="UP000054549">
    <property type="component" value="Unassembled WGS sequence"/>
</dbReference>
<feature type="transmembrane region" description="Helical" evidence="3">
    <location>
        <begin position="261"/>
        <end position="281"/>
    </location>
</feature>
<dbReference type="GO" id="GO:0016020">
    <property type="term" value="C:membrane"/>
    <property type="evidence" value="ECO:0007669"/>
    <property type="project" value="InterPro"/>
</dbReference>
<reference evidence="4 5" key="1">
    <citation type="submission" date="2014-04" db="EMBL/GenBank/DDBJ databases">
        <title>Evolutionary Origins and Diversification of the Mycorrhizal Mutualists.</title>
        <authorList>
            <consortium name="DOE Joint Genome Institute"/>
            <consortium name="Mycorrhizal Genomics Consortium"/>
            <person name="Kohler A."/>
            <person name="Kuo A."/>
            <person name="Nagy L.G."/>
            <person name="Floudas D."/>
            <person name="Copeland A."/>
            <person name="Barry K.W."/>
            <person name="Cichocki N."/>
            <person name="Veneault-Fourrey C."/>
            <person name="LaButti K."/>
            <person name="Lindquist E.A."/>
            <person name="Lipzen A."/>
            <person name="Lundell T."/>
            <person name="Morin E."/>
            <person name="Murat C."/>
            <person name="Riley R."/>
            <person name="Ohm R."/>
            <person name="Sun H."/>
            <person name="Tunlid A."/>
            <person name="Henrissat B."/>
            <person name="Grigoriev I.V."/>
            <person name="Hibbett D.S."/>
            <person name="Martin F."/>
        </authorList>
    </citation>
    <scope>NUCLEOTIDE SEQUENCE [LARGE SCALE GENOMIC DNA]</scope>
    <source>
        <strain evidence="4 5">Koide BX008</strain>
    </source>
</reference>
<feature type="transmembrane region" description="Helical" evidence="3">
    <location>
        <begin position="112"/>
        <end position="135"/>
    </location>
</feature>
<feature type="transmembrane region" description="Helical" evidence="3">
    <location>
        <begin position="325"/>
        <end position="341"/>
    </location>
</feature>
<name>A0A0C2X1Q5_AMAMK</name>
<dbReference type="OrthoDB" id="2126698at2759"/>
<accession>A0A0C2X1Q5</accession>
<dbReference type="InterPro" id="IPR002528">
    <property type="entry name" value="MATE_fam"/>
</dbReference>
<dbReference type="InParanoid" id="A0A0C2X1Q5"/>
<feature type="transmembrane region" description="Helical" evidence="3">
    <location>
        <begin position="287"/>
        <end position="313"/>
    </location>
</feature>
<evidence type="ECO:0008006" key="6">
    <source>
        <dbReference type="Google" id="ProtNLM"/>
    </source>
</evidence>
<keyword evidence="5" id="KW-1185">Reference proteome</keyword>
<keyword evidence="3" id="KW-0472">Membrane</keyword>
<dbReference type="PANTHER" id="PTHR11206">
    <property type="entry name" value="MULTIDRUG RESISTANCE PROTEIN"/>
    <property type="match status" value="1"/>
</dbReference>
<feature type="region of interest" description="Disordered" evidence="2">
    <location>
        <begin position="26"/>
        <end position="47"/>
    </location>
</feature>
<dbReference type="GO" id="GO:0042910">
    <property type="term" value="F:xenobiotic transmembrane transporter activity"/>
    <property type="evidence" value="ECO:0007669"/>
    <property type="project" value="InterPro"/>
</dbReference>
<dbReference type="EMBL" id="KN818268">
    <property type="protein sequence ID" value="KIL62643.1"/>
    <property type="molecule type" value="Genomic_DNA"/>
</dbReference>
<comment type="similarity">
    <text evidence="1">Belongs to the multi antimicrobial extrusion (MATE) (TC 2.A.66.1) family.</text>
</comment>
<feature type="transmembrane region" description="Helical" evidence="3">
    <location>
        <begin position="185"/>
        <end position="208"/>
    </location>
</feature>
<organism evidence="4 5">
    <name type="scientific">Amanita muscaria (strain Koide BX008)</name>
    <dbReference type="NCBI Taxonomy" id="946122"/>
    <lineage>
        <taxon>Eukaryota</taxon>
        <taxon>Fungi</taxon>
        <taxon>Dikarya</taxon>
        <taxon>Basidiomycota</taxon>
        <taxon>Agaricomycotina</taxon>
        <taxon>Agaricomycetes</taxon>
        <taxon>Agaricomycetidae</taxon>
        <taxon>Agaricales</taxon>
        <taxon>Pluteineae</taxon>
        <taxon>Amanitaceae</taxon>
        <taxon>Amanita</taxon>
    </lineage>
</organism>
<dbReference type="STRING" id="946122.A0A0C2X1Q5"/>
<feature type="transmembrane region" description="Helical" evidence="3">
    <location>
        <begin position="141"/>
        <end position="164"/>
    </location>
</feature>
<dbReference type="Pfam" id="PF01554">
    <property type="entry name" value="MatE"/>
    <property type="match status" value="1"/>
</dbReference>
<dbReference type="GO" id="GO:0015297">
    <property type="term" value="F:antiporter activity"/>
    <property type="evidence" value="ECO:0007669"/>
    <property type="project" value="InterPro"/>
</dbReference>
<gene>
    <name evidence="4" type="ORF">M378DRAFT_128658</name>
</gene>
<dbReference type="AlphaFoldDB" id="A0A0C2X1Q5"/>
<keyword evidence="3" id="KW-1133">Transmembrane helix</keyword>
<evidence type="ECO:0000256" key="1">
    <source>
        <dbReference type="ARBA" id="ARBA00010199"/>
    </source>
</evidence>
<feature type="transmembrane region" description="Helical" evidence="3">
    <location>
        <begin position="347"/>
        <end position="373"/>
    </location>
</feature>
<feature type="transmembrane region" description="Helical" evidence="3">
    <location>
        <begin position="220"/>
        <end position="241"/>
    </location>
</feature>
<dbReference type="HOGENOM" id="CLU_012893_1_2_1"/>
<evidence type="ECO:0000313" key="4">
    <source>
        <dbReference type="EMBL" id="KIL62643.1"/>
    </source>
</evidence>
<keyword evidence="3" id="KW-0812">Transmembrane</keyword>
<proteinExistence type="inferred from homology"/>
<sequence>MSSTYQGPASLPSSYGILSRSEQSHEFLSPEEGVDYRPRPKKIVTPRRSYPHLPRMNFLNGSSNYPTEATPLLVSKGIPVPLIEEQIDRNWSNDHESTLALMKEEMKVLTKYSLPIFGSQLLEYILIVTPVISIGHVSTTALAAISLGSMTANVTAFSIIQGLVSALDTMLPSAWTSQDPRLVGLWAQRMTVVMAFSLVPMYFLWFNAEHILLFLKQDPVVAHLAAVYLRWVSLGLPAYAFNCISRRYFQSQGLFTVPTRIILFAAPVNVILNYLLVWGPAPIRLGFIGAPIATAVSFNLISIASIIYGVFFAPTTAWYPISSRMFTSLGVLVQLGLGGVGQTASEWWAWELISLAASLLGPVALATQSVLLVSASITF</sequence>
<evidence type="ECO:0000256" key="2">
    <source>
        <dbReference type="SAM" id="MobiDB-lite"/>
    </source>
</evidence>
<feature type="non-terminal residue" evidence="4">
    <location>
        <position position="379"/>
    </location>
</feature>
<evidence type="ECO:0000256" key="3">
    <source>
        <dbReference type="SAM" id="Phobius"/>
    </source>
</evidence>
<dbReference type="FunCoup" id="A0A0C2X1Q5">
    <property type="interactions" value="118"/>
</dbReference>
<protein>
    <recommendedName>
        <fullName evidence="6">MATE efflux family protein</fullName>
    </recommendedName>
</protein>
<evidence type="ECO:0000313" key="5">
    <source>
        <dbReference type="Proteomes" id="UP000054549"/>
    </source>
</evidence>